<dbReference type="GO" id="GO:0008320">
    <property type="term" value="F:protein transmembrane transporter activity"/>
    <property type="evidence" value="ECO:0007669"/>
    <property type="project" value="UniProtKB-UniRule"/>
</dbReference>
<proteinExistence type="inferred from homology"/>
<sequence>MSSLINFLKGSYTEFKDKVEWPKWPDLQSSTIVVSISTVILALFTFGVDSLFSVTIKNFIATFINLFN</sequence>
<dbReference type="InterPro" id="IPR005807">
    <property type="entry name" value="SecE_bac"/>
</dbReference>
<evidence type="ECO:0000256" key="4">
    <source>
        <dbReference type="ARBA" id="ARBA00022927"/>
    </source>
</evidence>
<keyword evidence="6 8" id="KW-0811">Translocation</keyword>
<dbReference type="InterPro" id="IPR001901">
    <property type="entry name" value="Translocase_SecE/Sec61-g"/>
</dbReference>
<keyword evidence="7 8" id="KW-0472">Membrane</keyword>
<evidence type="ECO:0000256" key="6">
    <source>
        <dbReference type="ARBA" id="ARBA00023010"/>
    </source>
</evidence>
<keyword evidence="5 8" id="KW-1133">Transmembrane helix</keyword>
<evidence type="ECO:0000313" key="9">
    <source>
        <dbReference type="EMBL" id="SHK39836.1"/>
    </source>
</evidence>
<dbReference type="HAMAP" id="MF_00422">
    <property type="entry name" value="SecE"/>
    <property type="match status" value="1"/>
</dbReference>
<dbReference type="GO" id="GO:0065002">
    <property type="term" value="P:intracellular protein transmembrane transport"/>
    <property type="evidence" value="ECO:0007669"/>
    <property type="project" value="UniProtKB-UniRule"/>
</dbReference>
<evidence type="ECO:0000256" key="1">
    <source>
        <dbReference type="ARBA" id="ARBA00004370"/>
    </source>
</evidence>
<name>A0A1M6S554_9FLAO</name>
<comment type="subcellular location">
    <subcellularLocation>
        <location evidence="8">Cell membrane</location>
        <topology evidence="8">Single-pass membrane protein</topology>
    </subcellularLocation>
    <subcellularLocation>
        <location evidence="1">Membrane</location>
    </subcellularLocation>
</comment>
<accession>A0A1M6S554</accession>
<dbReference type="Pfam" id="PF00584">
    <property type="entry name" value="SecE"/>
    <property type="match status" value="1"/>
</dbReference>
<evidence type="ECO:0000313" key="10">
    <source>
        <dbReference type="Proteomes" id="UP000184498"/>
    </source>
</evidence>
<dbReference type="GO" id="GO:0043952">
    <property type="term" value="P:protein transport by the Sec complex"/>
    <property type="evidence" value="ECO:0007669"/>
    <property type="project" value="UniProtKB-UniRule"/>
</dbReference>
<dbReference type="Proteomes" id="UP000184498">
    <property type="component" value="Unassembled WGS sequence"/>
</dbReference>
<dbReference type="NCBIfam" id="TIGR00964">
    <property type="entry name" value="secE_bact"/>
    <property type="match status" value="1"/>
</dbReference>
<dbReference type="GO" id="GO:0005886">
    <property type="term" value="C:plasma membrane"/>
    <property type="evidence" value="ECO:0007669"/>
    <property type="project" value="UniProtKB-SubCell"/>
</dbReference>
<keyword evidence="8" id="KW-1003">Cell membrane</keyword>
<dbReference type="Gene3D" id="1.20.5.1030">
    <property type="entry name" value="Preprotein translocase secy subunit"/>
    <property type="match status" value="1"/>
</dbReference>
<dbReference type="RefSeq" id="WP_072997903.1">
    <property type="nucleotide sequence ID" value="NZ_FRAM01000002.1"/>
</dbReference>
<keyword evidence="10" id="KW-1185">Reference proteome</keyword>
<protein>
    <recommendedName>
        <fullName evidence="8">Protein translocase subunit SecE</fullName>
    </recommendedName>
</protein>
<evidence type="ECO:0000256" key="8">
    <source>
        <dbReference type="HAMAP-Rule" id="MF_00422"/>
    </source>
</evidence>
<dbReference type="STRING" id="216903.SAMN05444371_2256"/>
<evidence type="ECO:0000256" key="3">
    <source>
        <dbReference type="ARBA" id="ARBA00022692"/>
    </source>
</evidence>
<comment type="similarity">
    <text evidence="8">Belongs to the SecE/SEC61-gamma family.</text>
</comment>
<dbReference type="InterPro" id="IPR038379">
    <property type="entry name" value="SecE_sf"/>
</dbReference>
<evidence type="ECO:0000256" key="5">
    <source>
        <dbReference type="ARBA" id="ARBA00022989"/>
    </source>
</evidence>
<evidence type="ECO:0000256" key="2">
    <source>
        <dbReference type="ARBA" id="ARBA00022448"/>
    </source>
</evidence>
<dbReference type="GO" id="GO:0009306">
    <property type="term" value="P:protein secretion"/>
    <property type="evidence" value="ECO:0007669"/>
    <property type="project" value="UniProtKB-UniRule"/>
</dbReference>
<feature type="transmembrane region" description="Helical" evidence="8">
    <location>
        <begin position="32"/>
        <end position="52"/>
    </location>
</feature>
<gene>
    <name evidence="8" type="primary">secE</name>
    <name evidence="9" type="ORF">SAMN05444371_2256</name>
</gene>
<keyword evidence="3 8" id="KW-0812">Transmembrane</keyword>
<keyword evidence="4 8" id="KW-0653">Protein transport</keyword>
<dbReference type="GO" id="GO:0006605">
    <property type="term" value="P:protein targeting"/>
    <property type="evidence" value="ECO:0007669"/>
    <property type="project" value="UniProtKB-UniRule"/>
</dbReference>
<keyword evidence="2 8" id="KW-0813">Transport</keyword>
<evidence type="ECO:0000256" key="7">
    <source>
        <dbReference type="ARBA" id="ARBA00023136"/>
    </source>
</evidence>
<comment type="function">
    <text evidence="8">Essential subunit of the Sec protein translocation channel SecYEG. Clamps together the 2 halves of SecY. May contact the channel plug during translocation.</text>
</comment>
<reference evidence="10" key="1">
    <citation type="submission" date="2016-11" db="EMBL/GenBank/DDBJ databases">
        <authorList>
            <person name="Varghese N."/>
            <person name="Submissions S."/>
        </authorList>
    </citation>
    <scope>NUCLEOTIDE SEQUENCE [LARGE SCALE GENOMIC DNA]</scope>
    <source>
        <strain evidence="10">DSM 18016</strain>
    </source>
</reference>
<comment type="subunit">
    <text evidence="8">Component of the Sec protein translocase complex. Heterotrimer consisting of SecY, SecE and SecG subunits. The heterotrimers can form oligomers, although 1 heterotrimer is thought to be able to translocate proteins. Interacts with the ribosome. Interacts with SecDF, and other proteins may be involved. Interacts with SecA.</text>
</comment>
<dbReference type="AlphaFoldDB" id="A0A1M6S554"/>
<organism evidence="9 10">
    <name type="scientific">Epilithonimonas mollis</name>
    <dbReference type="NCBI Taxonomy" id="216903"/>
    <lineage>
        <taxon>Bacteria</taxon>
        <taxon>Pseudomonadati</taxon>
        <taxon>Bacteroidota</taxon>
        <taxon>Flavobacteriia</taxon>
        <taxon>Flavobacteriales</taxon>
        <taxon>Weeksellaceae</taxon>
        <taxon>Chryseobacterium group</taxon>
        <taxon>Epilithonimonas</taxon>
    </lineage>
</organism>
<dbReference type="EMBL" id="FRAM01000002">
    <property type="protein sequence ID" value="SHK39836.1"/>
    <property type="molecule type" value="Genomic_DNA"/>
</dbReference>